<organism evidence="1 2">
    <name type="scientific">Streptococcus downei MFe28</name>
    <dbReference type="NCBI Taxonomy" id="764290"/>
    <lineage>
        <taxon>Bacteria</taxon>
        <taxon>Bacillati</taxon>
        <taxon>Bacillota</taxon>
        <taxon>Bacilli</taxon>
        <taxon>Lactobacillales</taxon>
        <taxon>Streptococcaceae</taxon>
        <taxon>Streptococcus</taxon>
    </lineage>
</organism>
<accession>A0A380JDQ3</accession>
<evidence type="ECO:0000313" key="1">
    <source>
        <dbReference type="EMBL" id="SUN36226.1"/>
    </source>
</evidence>
<sequence length="59" mass="6689">MKIEDFRQALNETSMIPAGSELAQQFHFYSQRALKITSQMNGGYHSPEEIVGLMRELTG</sequence>
<gene>
    <name evidence="1" type="ORF">NCTC11391_01271</name>
</gene>
<name>A0A380JDQ3_STRDO</name>
<dbReference type="Proteomes" id="UP000254082">
    <property type="component" value="Unassembled WGS sequence"/>
</dbReference>
<reference evidence="1 2" key="1">
    <citation type="submission" date="2018-06" db="EMBL/GenBank/DDBJ databases">
        <authorList>
            <consortium name="Pathogen Informatics"/>
            <person name="Doyle S."/>
        </authorList>
    </citation>
    <scope>NUCLEOTIDE SEQUENCE [LARGE SCALE GENOMIC DNA]</scope>
    <source>
        <strain evidence="2">NCTC 11391</strain>
    </source>
</reference>
<dbReference type="EMBL" id="UHFA01000002">
    <property type="protein sequence ID" value="SUN36226.1"/>
    <property type="molecule type" value="Genomic_DNA"/>
</dbReference>
<protein>
    <submittedName>
        <fullName evidence="1">Uncharacterized protein</fullName>
    </submittedName>
</protein>
<proteinExistence type="predicted"/>
<evidence type="ECO:0000313" key="2">
    <source>
        <dbReference type="Proteomes" id="UP000254082"/>
    </source>
</evidence>
<keyword evidence="2" id="KW-1185">Reference proteome</keyword>
<dbReference type="AlphaFoldDB" id="A0A380JDQ3"/>